<dbReference type="AlphaFoldDB" id="A0A7K0K017"/>
<keyword evidence="1" id="KW-0001">2Fe-2S</keyword>
<keyword evidence="3" id="KW-0408">Iron</keyword>
<name>A0A7K0K017_9ACTO</name>
<evidence type="ECO:0000256" key="3">
    <source>
        <dbReference type="ARBA" id="ARBA00023004"/>
    </source>
</evidence>
<dbReference type="Proteomes" id="UP000442535">
    <property type="component" value="Unassembled WGS sequence"/>
</dbReference>
<dbReference type="GO" id="GO:0004497">
    <property type="term" value="F:monooxygenase activity"/>
    <property type="evidence" value="ECO:0007669"/>
    <property type="project" value="UniProtKB-ARBA"/>
</dbReference>
<dbReference type="GO" id="GO:0016705">
    <property type="term" value="F:oxidoreductase activity, acting on paired donors, with incorporation or reduction of molecular oxygen"/>
    <property type="evidence" value="ECO:0007669"/>
    <property type="project" value="UniProtKB-ARBA"/>
</dbReference>
<evidence type="ECO:0000256" key="4">
    <source>
        <dbReference type="ARBA" id="ARBA00023014"/>
    </source>
</evidence>
<dbReference type="PANTHER" id="PTHR21496">
    <property type="entry name" value="FERREDOXIN-RELATED"/>
    <property type="match status" value="1"/>
</dbReference>
<evidence type="ECO:0000256" key="2">
    <source>
        <dbReference type="ARBA" id="ARBA00022723"/>
    </source>
</evidence>
<dbReference type="Pfam" id="PF00355">
    <property type="entry name" value="Rieske"/>
    <property type="match status" value="1"/>
</dbReference>
<comment type="caution">
    <text evidence="6">The sequence shown here is derived from an EMBL/GenBank/DDBJ whole genome shotgun (WGS) entry which is preliminary data.</text>
</comment>
<sequence length="103" mass="10958">MSFINAVTVDEIEPGTGKTIELEGQAVAVLRDDAGNFYAMDDACPHAGYTMSEGEIDDGCVECFAHGARFDLVTGEPDSPAHEPLAMYPVEVDGDVVKVDLHA</sequence>
<dbReference type="GO" id="GO:0051537">
    <property type="term" value="F:2 iron, 2 sulfur cluster binding"/>
    <property type="evidence" value="ECO:0007669"/>
    <property type="project" value="UniProtKB-KW"/>
</dbReference>
<feature type="domain" description="Rieske" evidence="5">
    <location>
        <begin position="4"/>
        <end position="99"/>
    </location>
</feature>
<dbReference type="InterPro" id="IPR036922">
    <property type="entry name" value="Rieske_2Fe-2S_sf"/>
</dbReference>
<dbReference type="SUPFAM" id="SSF50022">
    <property type="entry name" value="ISP domain"/>
    <property type="match status" value="1"/>
</dbReference>
<dbReference type="EMBL" id="VUMY01000001">
    <property type="protein sequence ID" value="MST48738.1"/>
    <property type="molecule type" value="Genomic_DNA"/>
</dbReference>
<dbReference type="InterPro" id="IPR017941">
    <property type="entry name" value="Rieske_2Fe-2S"/>
</dbReference>
<dbReference type="GO" id="GO:0046872">
    <property type="term" value="F:metal ion binding"/>
    <property type="evidence" value="ECO:0007669"/>
    <property type="project" value="UniProtKB-KW"/>
</dbReference>
<evidence type="ECO:0000256" key="1">
    <source>
        <dbReference type="ARBA" id="ARBA00022714"/>
    </source>
</evidence>
<dbReference type="PANTHER" id="PTHR21496:SF23">
    <property type="entry name" value="3-PHENYLPROPIONATE_CINNAMIC ACID DIOXYGENASE FERREDOXIN SUBUNIT"/>
    <property type="match status" value="1"/>
</dbReference>
<organism evidence="6 7">
    <name type="scientific">Mobiluncus porci</name>
    <dbReference type="NCBI Taxonomy" id="2652278"/>
    <lineage>
        <taxon>Bacteria</taxon>
        <taxon>Bacillati</taxon>
        <taxon>Actinomycetota</taxon>
        <taxon>Actinomycetes</taxon>
        <taxon>Actinomycetales</taxon>
        <taxon>Actinomycetaceae</taxon>
        <taxon>Mobiluncus</taxon>
    </lineage>
</organism>
<evidence type="ECO:0000259" key="5">
    <source>
        <dbReference type="PROSITE" id="PS51296"/>
    </source>
</evidence>
<proteinExistence type="predicted"/>
<dbReference type="CDD" id="cd03528">
    <property type="entry name" value="Rieske_RO_ferredoxin"/>
    <property type="match status" value="1"/>
</dbReference>
<keyword evidence="7" id="KW-1185">Reference proteome</keyword>
<gene>
    <name evidence="6" type="ORF">FYJ63_00430</name>
</gene>
<keyword evidence="4" id="KW-0411">Iron-sulfur</keyword>
<evidence type="ECO:0000313" key="6">
    <source>
        <dbReference type="EMBL" id="MST48738.1"/>
    </source>
</evidence>
<evidence type="ECO:0000313" key="7">
    <source>
        <dbReference type="Proteomes" id="UP000442535"/>
    </source>
</evidence>
<dbReference type="PROSITE" id="PS51296">
    <property type="entry name" value="RIESKE"/>
    <property type="match status" value="1"/>
</dbReference>
<accession>A0A7K0K017</accession>
<reference evidence="6 7" key="1">
    <citation type="submission" date="2019-08" db="EMBL/GenBank/DDBJ databases">
        <title>In-depth cultivation of the pig gut microbiome towards novel bacterial diversity and tailored functional studies.</title>
        <authorList>
            <person name="Wylensek D."/>
            <person name="Hitch T.C.A."/>
            <person name="Clavel T."/>
        </authorList>
    </citation>
    <scope>NUCLEOTIDE SEQUENCE [LARGE SCALE GENOMIC DNA]</scope>
    <source>
        <strain evidence="6 7">RF-GAM-744-WT-7</strain>
    </source>
</reference>
<dbReference type="Gene3D" id="2.102.10.10">
    <property type="entry name" value="Rieske [2Fe-2S] iron-sulphur domain"/>
    <property type="match status" value="1"/>
</dbReference>
<dbReference type="RefSeq" id="WP_154542690.1">
    <property type="nucleotide sequence ID" value="NZ_JAQYQY010000018.1"/>
</dbReference>
<keyword evidence="2" id="KW-0479">Metal-binding</keyword>
<protein>
    <submittedName>
        <fullName evidence="6">Non-heme iron oxygenase ferredoxin subunit</fullName>
    </submittedName>
</protein>